<comment type="caution">
    <text evidence="2">The sequence shown here is derived from an EMBL/GenBank/DDBJ whole genome shotgun (WGS) entry which is preliminary data.</text>
</comment>
<protein>
    <submittedName>
        <fullName evidence="2">Uncharacterized protein</fullName>
    </submittedName>
</protein>
<evidence type="ECO:0000313" key="2">
    <source>
        <dbReference type="EMBL" id="MCU4742874.1"/>
    </source>
</evidence>
<reference evidence="2 4" key="1">
    <citation type="submission" date="2022-09" db="EMBL/GenBank/DDBJ databases">
        <title>Enrichment on poylsaccharides allowed isolation of novel metabolic and taxonomic groups of Haloarchaea.</title>
        <authorList>
            <person name="Sorokin D.Y."/>
            <person name="Elcheninov A.G."/>
            <person name="Khizhniak T.V."/>
            <person name="Kolganova T.V."/>
            <person name="Kublanov I.V."/>
        </authorList>
    </citation>
    <scope>NUCLEOTIDE SEQUENCE</scope>
    <source>
        <strain evidence="3 4">AArc-m2/3/4</strain>
        <strain evidence="2">AArc-xg1-1</strain>
    </source>
</reference>
<evidence type="ECO:0000313" key="4">
    <source>
        <dbReference type="Proteomes" id="UP001320972"/>
    </source>
</evidence>
<sequence length="93" mass="10559">MDRNEVADLLTETVHQYFDRVAGPLLLLYLFVVPFAITQFTATTVDDLRTLQGMASIVFGPPILLNCLVMYGWLVADLLRDSDVHLYRADIEK</sequence>
<dbReference type="Proteomes" id="UP001320972">
    <property type="component" value="Unassembled WGS sequence"/>
</dbReference>
<dbReference type="AlphaFoldDB" id="A0AAP2Z2E6"/>
<feature type="transmembrane region" description="Helical" evidence="1">
    <location>
        <begin position="54"/>
        <end position="76"/>
    </location>
</feature>
<organism evidence="2 5">
    <name type="scientific">Natronoglomus mannanivorans</name>
    <dbReference type="NCBI Taxonomy" id="2979990"/>
    <lineage>
        <taxon>Archaea</taxon>
        <taxon>Methanobacteriati</taxon>
        <taxon>Methanobacteriota</taxon>
        <taxon>Stenosarchaea group</taxon>
        <taxon>Halobacteria</taxon>
        <taxon>Halobacteriales</taxon>
        <taxon>Natrialbaceae</taxon>
        <taxon>Natronoglomus</taxon>
    </lineage>
</organism>
<dbReference type="EMBL" id="JAOPKB010000004">
    <property type="protein sequence ID" value="MCU4972853.1"/>
    <property type="molecule type" value="Genomic_DNA"/>
</dbReference>
<keyword evidence="1" id="KW-0812">Transmembrane</keyword>
<dbReference type="RefSeq" id="WP_338004684.1">
    <property type="nucleotide sequence ID" value="NZ_JAOPKA010000011.1"/>
</dbReference>
<keyword evidence="4" id="KW-1185">Reference proteome</keyword>
<name>A0AAP2Z2E6_9EURY</name>
<feature type="transmembrane region" description="Helical" evidence="1">
    <location>
        <begin position="21"/>
        <end position="42"/>
    </location>
</feature>
<evidence type="ECO:0000313" key="3">
    <source>
        <dbReference type="EMBL" id="MCU4972853.1"/>
    </source>
</evidence>
<keyword evidence="1" id="KW-0472">Membrane</keyword>
<accession>A0AAP2Z2E6</accession>
<evidence type="ECO:0000313" key="5">
    <source>
        <dbReference type="Proteomes" id="UP001321018"/>
    </source>
</evidence>
<gene>
    <name evidence="3" type="ORF">OB955_08875</name>
    <name evidence="2" type="ORF">OB960_15915</name>
</gene>
<dbReference type="Proteomes" id="UP001321018">
    <property type="component" value="Unassembled WGS sequence"/>
</dbReference>
<dbReference type="EMBL" id="JAOPKA010000011">
    <property type="protein sequence ID" value="MCU4742874.1"/>
    <property type="molecule type" value="Genomic_DNA"/>
</dbReference>
<evidence type="ECO:0000256" key="1">
    <source>
        <dbReference type="SAM" id="Phobius"/>
    </source>
</evidence>
<proteinExistence type="predicted"/>
<keyword evidence="1" id="KW-1133">Transmembrane helix</keyword>